<dbReference type="RefSeq" id="WP_184310408.1">
    <property type="nucleotide sequence ID" value="NZ_JACHEN010000010.1"/>
</dbReference>
<keyword evidence="2" id="KW-1185">Reference proteome</keyword>
<dbReference type="Proteomes" id="UP000579281">
    <property type="component" value="Unassembled WGS sequence"/>
</dbReference>
<comment type="caution">
    <text evidence="1">The sequence shown here is derived from an EMBL/GenBank/DDBJ whole genome shotgun (WGS) entry which is preliminary data.</text>
</comment>
<organism evidence="1 2">
    <name type="scientific">Anaerosolibacter carboniphilus</name>
    <dbReference type="NCBI Taxonomy" id="1417629"/>
    <lineage>
        <taxon>Bacteria</taxon>
        <taxon>Bacillati</taxon>
        <taxon>Bacillota</taxon>
        <taxon>Clostridia</taxon>
        <taxon>Peptostreptococcales</taxon>
        <taxon>Thermotaleaceae</taxon>
        <taxon>Anaerosolibacter</taxon>
    </lineage>
</organism>
<reference evidence="1 2" key="1">
    <citation type="submission" date="2020-08" db="EMBL/GenBank/DDBJ databases">
        <title>Genomic Encyclopedia of Type Strains, Phase IV (KMG-IV): sequencing the most valuable type-strain genomes for metagenomic binning, comparative biology and taxonomic classification.</title>
        <authorList>
            <person name="Goeker M."/>
        </authorList>
    </citation>
    <scope>NUCLEOTIDE SEQUENCE [LARGE SCALE GENOMIC DNA]</scope>
    <source>
        <strain evidence="1 2">DSM 103526</strain>
    </source>
</reference>
<proteinExistence type="predicted"/>
<dbReference type="AlphaFoldDB" id="A0A841KR79"/>
<dbReference type="EMBL" id="JACHEN010000010">
    <property type="protein sequence ID" value="MBB6215861.1"/>
    <property type="molecule type" value="Genomic_DNA"/>
</dbReference>
<accession>A0A841KR79</accession>
<sequence>MKRCKAWLRDDLTTSTVEIMKKLAVKLKGYYRYYGVTDNSIMMGKFLDEVRSILYKALNRKSQKKGFNWDKYVLFLKKYPPARPKTTVNIYELRPEISYIM</sequence>
<protein>
    <recommendedName>
        <fullName evidence="3">Group II intron, maturase-specific domain</fullName>
    </recommendedName>
</protein>
<evidence type="ECO:0000313" key="2">
    <source>
        <dbReference type="Proteomes" id="UP000579281"/>
    </source>
</evidence>
<name>A0A841KR79_9FIRM</name>
<evidence type="ECO:0000313" key="1">
    <source>
        <dbReference type="EMBL" id="MBB6215861.1"/>
    </source>
</evidence>
<gene>
    <name evidence="1" type="ORF">HNQ80_001952</name>
</gene>
<evidence type="ECO:0008006" key="3">
    <source>
        <dbReference type="Google" id="ProtNLM"/>
    </source>
</evidence>